<sequence length="150" mass="16731">MLSIRFVRIGKKKYPIYRIVVMEKGKNPKSSYLENLGTYNPHTKENTVKKDRAKYWLDKGAGLTATVHNLFAGQGIIKDDKIRASKSKPGKKKQKEIDLKKAEEEAAKKAAEAEKAAAEEAAKVAAETPTETTPEVETTEEKPTEEVKVE</sequence>
<dbReference type="InterPro" id="IPR023803">
    <property type="entry name" value="Ribosomal_bS16_dom_sf"/>
</dbReference>
<gene>
    <name evidence="3 5" type="primary">rpsP</name>
    <name evidence="5" type="ORF">COT80_00330</name>
</gene>
<proteinExistence type="inferred from homology"/>
<evidence type="ECO:0000313" key="5">
    <source>
        <dbReference type="EMBL" id="PIS06553.1"/>
    </source>
</evidence>
<evidence type="ECO:0000313" key="6">
    <source>
        <dbReference type="Proteomes" id="UP000229056"/>
    </source>
</evidence>
<dbReference type="NCBIfam" id="TIGR00002">
    <property type="entry name" value="S16"/>
    <property type="match status" value="1"/>
</dbReference>
<evidence type="ECO:0000256" key="3">
    <source>
        <dbReference type="HAMAP-Rule" id="MF_00385"/>
    </source>
</evidence>
<dbReference type="GO" id="GO:0015935">
    <property type="term" value="C:small ribosomal subunit"/>
    <property type="evidence" value="ECO:0007669"/>
    <property type="project" value="TreeGrafter"/>
</dbReference>
<dbReference type="EMBL" id="PEZY01000002">
    <property type="protein sequence ID" value="PIS06553.1"/>
    <property type="molecule type" value="Genomic_DNA"/>
</dbReference>
<name>A0A2H0W5D6_9BACT</name>
<comment type="similarity">
    <text evidence="3">Belongs to the bacterial ribosomal protein bS16 family.</text>
</comment>
<dbReference type="HAMAP" id="MF_00385">
    <property type="entry name" value="Ribosomal_bS16"/>
    <property type="match status" value="1"/>
</dbReference>
<dbReference type="Proteomes" id="UP000229056">
    <property type="component" value="Unassembled WGS sequence"/>
</dbReference>
<comment type="caution">
    <text evidence="5">The sequence shown here is derived from an EMBL/GenBank/DDBJ whole genome shotgun (WGS) entry which is preliminary data.</text>
</comment>
<reference evidence="6" key="1">
    <citation type="submission" date="2017-09" db="EMBL/GenBank/DDBJ databases">
        <title>Depth-based differentiation of microbial function through sediment-hosted aquifers and enrichment of novel symbionts in the deep terrestrial subsurface.</title>
        <authorList>
            <person name="Probst A.J."/>
            <person name="Ladd B."/>
            <person name="Jarett J.K."/>
            <person name="Geller-Mcgrath D.E."/>
            <person name="Sieber C.M.K."/>
            <person name="Emerson J.B."/>
            <person name="Anantharaman K."/>
            <person name="Thomas B.C."/>
            <person name="Malmstrom R."/>
            <person name="Stieglmeier M."/>
            <person name="Klingl A."/>
            <person name="Woyke T."/>
            <person name="Ryan C.M."/>
            <person name="Banfield J.F."/>
        </authorList>
    </citation>
    <scope>NUCLEOTIDE SEQUENCE [LARGE SCALE GENOMIC DNA]</scope>
</reference>
<feature type="compositionally biased region" description="Basic and acidic residues" evidence="4">
    <location>
        <begin position="108"/>
        <end position="122"/>
    </location>
</feature>
<evidence type="ECO:0000256" key="2">
    <source>
        <dbReference type="ARBA" id="ARBA00023274"/>
    </source>
</evidence>
<dbReference type="PANTHER" id="PTHR12919:SF20">
    <property type="entry name" value="SMALL RIBOSOMAL SUBUNIT PROTEIN BS16M"/>
    <property type="match status" value="1"/>
</dbReference>
<accession>A0A2H0W5D6</accession>
<dbReference type="GO" id="GO:0003735">
    <property type="term" value="F:structural constituent of ribosome"/>
    <property type="evidence" value="ECO:0007669"/>
    <property type="project" value="InterPro"/>
</dbReference>
<evidence type="ECO:0000256" key="1">
    <source>
        <dbReference type="ARBA" id="ARBA00022980"/>
    </source>
</evidence>
<feature type="region of interest" description="Disordered" evidence="4">
    <location>
        <begin position="108"/>
        <end position="150"/>
    </location>
</feature>
<dbReference type="GO" id="GO:0005737">
    <property type="term" value="C:cytoplasm"/>
    <property type="evidence" value="ECO:0007669"/>
    <property type="project" value="UniProtKB-ARBA"/>
</dbReference>
<feature type="compositionally biased region" description="Low complexity" evidence="4">
    <location>
        <begin position="123"/>
        <end position="136"/>
    </location>
</feature>
<evidence type="ECO:0000256" key="4">
    <source>
        <dbReference type="SAM" id="MobiDB-lite"/>
    </source>
</evidence>
<dbReference type="Gene3D" id="3.30.1320.10">
    <property type="match status" value="1"/>
</dbReference>
<dbReference type="InterPro" id="IPR000307">
    <property type="entry name" value="Ribosomal_bS16"/>
</dbReference>
<keyword evidence="2 3" id="KW-0687">Ribonucleoprotein</keyword>
<dbReference type="GO" id="GO:0006412">
    <property type="term" value="P:translation"/>
    <property type="evidence" value="ECO:0007669"/>
    <property type="project" value="UniProtKB-UniRule"/>
</dbReference>
<feature type="compositionally biased region" description="Basic and acidic residues" evidence="4">
    <location>
        <begin position="139"/>
        <end position="150"/>
    </location>
</feature>
<dbReference type="Pfam" id="PF00886">
    <property type="entry name" value="Ribosomal_S16"/>
    <property type="match status" value="1"/>
</dbReference>
<protein>
    <recommendedName>
        <fullName evidence="3">Small ribosomal subunit protein bS16</fullName>
    </recommendedName>
</protein>
<dbReference type="PANTHER" id="PTHR12919">
    <property type="entry name" value="30S RIBOSOMAL PROTEIN S16"/>
    <property type="match status" value="1"/>
</dbReference>
<dbReference type="AlphaFoldDB" id="A0A2H0W5D6"/>
<organism evidence="5 6">
    <name type="scientific">Candidatus Buchananbacteria bacterium CG10_big_fil_rev_8_21_14_0_10_33_19</name>
    <dbReference type="NCBI Taxonomy" id="1974525"/>
    <lineage>
        <taxon>Bacteria</taxon>
        <taxon>Candidatus Buchananiibacteriota</taxon>
    </lineage>
</organism>
<dbReference type="SUPFAM" id="SSF54565">
    <property type="entry name" value="Ribosomal protein S16"/>
    <property type="match status" value="1"/>
</dbReference>
<keyword evidence="1 3" id="KW-0689">Ribosomal protein</keyword>